<feature type="region of interest" description="Disordered" evidence="1">
    <location>
        <begin position="116"/>
        <end position="151"/>
    </location>
</feature>
<keyword evidence="3" id="KW-1185">Reference proteome</keyword>
<feature type="compositionally biased region" description="Basic and acidic residues" evidence="1">
    <location>
        <begin position="127"/>
        <end position="140"/>
    </location>
</feature>
<dbReference type="EMBL" id="JH159151">
    <property type="protein sequence ID" value="EGZ30396.1"/>
    <property type="molecule type" value="Genomic_DNA"/>
</dbReference>
<proteinExistence type="predicted"/>
<dbReference type="AlphaFoldDB" id="G4YNJ7"/>
<dbReference type="Proteomes" id="UP000002640">
    <property type="component" value="Unassembled WGS sequence"/>
</dbReference>
<dbReference type="RefSeq" id="XP_009517671.1">
    <property type="nucleotide sequence ID" value="XM_009519376.1"/>
</dbReference>
<dbReference type="KEGG" id="psoj:PHYSODRAFT_323793"/>
<dbReference type="GeneID" id="20645018"/>
<sequence length="184" mass="19426">MTPATIIKLPAARLAGSSSPNGPTRYGLSLLSTHSSNHSELLDVELGDPGATAAGRGAPAEGARGVLQLVADQVAAGTRRLLRSKEKAARGGARLDGVNVARAPGSRQCREGVHAVAGESQTRTRRMQNEDTKPEDKDSDSVVGKMQIKSHRTPKLFIKVSTFRGPPCGTPCTGYVKEKRKSDT</sequence>
<accession>G4YNJ7</accession>
<dbReference type="InParanoid" id="G4YNJ7"/>
<reference evidence="2 3" key="1">
    <citation type="journal article" date="2006" name="Science">
        <title>Phytophthora genome sequences uncover evolutionary origins and mechanisms of pathogenesis.</title>
        <authorList>
            <person name="Tyler B.M."/>
            <person name="Tripathy S."/>
            <person name="Zhang X."/>
            <person name="Dehal P."/>
            <person name="Jiang R.H."/>
            <person name="Aerts A."/>
            <person name="Arredondo F.D."/>
            <person name="Baxter L."/>
            <person name="Bensasson D."/>
            <person name="Beynon J.L."/>
            <person name="Chapman J."/>
            <person name="Damasceno C.M."/>
            <person name="Dorrance A.E."/>
            <person name="Dou D."/>
            <person name="Dickerman A.W."/>
            <person name="Dubchak I.L."/>
            <person name="Garbelotto M."/>
            <person name="Gijzen M."/>
            <person name="Gordon S.G."/>
            <person name="Govers F."/>
            <person name="Grunwald N.J."/>
            <person name="Huang W."/>
            <person name="Ivors K.L."/>
            <person name="Jones R.W."/>
            <person name="Kamoun S."/>
            <person name="Krampis K."/>
            <person name="Lamour K.H."/>
            <person name="Lee M.K."/>
            <person name="McDonald W.H."/>
            <person name="Medina M."/>
            <person name="Meijer H.J."/>
            <person name="Nordberg E.K."/>
            <person name="Maclean D.J."/>
            <person name="Ospina-Giraldo M.D."/>
            <person name="Morris P.F."/>
            <person name="Phuntumart V."/>
            <person name="Putnam N.H."/>
            <person name="Rash S."/>
            <person name="Rose J.K."/>
            <person name="Sakihama Y."/>
            <person name="Salamov A.A."/>
            <person name="Savidor A."/>
            <person name="Scheuring C.F."/>
            <person name="Smith B.M."/>
            <person name="Sobral B.W."/>
            <person name="Terry A."/>
            <person name="Torto-Alalibo T.A."/>
            <person name="Win J."/>
            <person name="Xu Z."/>
            <person name="Zhang H."/>
            <person name="Grigoriev I.V."/>
            <person name="Rokhsar D.S."/>
            <person name="Boore J.L."/>
        </authorList>
    </citation>
    <scope>NUCLEOTIDE SEQUENCE [LARGE SCALE GENOMIC DNA]</scope>
    <source>
        <strain evidence="2 3">P6497</strain>
    </source>
</reference>
<protein>
    <submittedName>
        <fullName evidence="2">Uncharacterized protein</fullName>
    </submittedName>
</protein>
<evidence type="ECO:0000313" key="2">
    <source>
        <dbReference type="EMBL" id="EGZ30396.1"/>
    </source>
</evidence>
<organism evidence="2 3">
    <name type="scientific">Phytophthora sojae (strain P6497)</name>
    <name type="common">Soybean stem and root rot agent</name>
    <name type="synonym">Phytophthora megasperma f. sp. glycines</name>
    <dbReference type="NCBI Taxonomy" id="1094619"/>
    <lineage>
        <taxon>Eukaryota</taxon>
        <taxon>Sar</taxon>
        <taxon>Stramenopiles</taxon>
        <taxon>Oomycota</taxon>
        <taxon>Peronosporomycetes</taxon>
        <taxon>Peronosporales</taxon>
        <taxon>Peronosporaceae</taxon>
        <taxon>Phytophthora</taxon>
    </lineage>
</organism>
<evidence type="ECO:0000313" key="3">
    <source>
        <dbReference type="Proteomes" id="UP000002640"/>
    </source>
</evidence>
<name>G4YNJ7_PHYSP</name>
<evidence type="ECO:0000256" key="1">
    <source>
        <dbReference type="SAM" id="MobiDB-lite"/>
    </source>
</evidence>
<gene>
    <name evidence="2" type="ORF">PHYSODRAFT_323793</name>
</gene>